<keyword evidence="2 3" id="KW-0802">TPR repeat</keyword>
<dbReference type="PANTHER" id="PTHR45586">
    <property type="entry name" value="TPR REPEAT-CONTAINING PROTEIN PA4667"/>
    <property type="match status" value="1"/>
</dbReference>
<dbReference type="Pfam" id="PF07719">
    <property type="entry name" value="TPR_2"/>
    <property type="match status" value="1"/>
</dbReference>
<evidence type="ECO:0000313" key="4">
    <source>
        <dbReference type="EMBL" id="PSG90220.1"/>
    </source>
</evidence>
<dbReference type="PROSITE" id="PS50005">
    <property type="entry name" value="TPR"/>
    <property type="match status" value="3"/>
</dbReference>
<protein>
    <submittedName>
        <fullName evidence="4">Uncharacterized protein</fullName>
    </submittedName>
</protein>
<dbReference type="InterPro" id="IPR051012">
    <property type="entry name" value="CellSynth/LPSAsmb/PSIAsmb"/>
</dbReference>
<dbReference type="AlphaFoldDB" id="A0A2T1NCP6"/>
<organism evidence="4 5">
    <name type="scientific">Aurantibacter aestuarii</name>
    <dbReference type="NCBI Taxonomy" id="1266046"/>
    <lineage>
        <taxon>Bacteria</taxon>
        <taxon>Pseudomonadati</taxon>
        <taxon>Bacteroidota</taxon>
        <taxon>Flavobacteriia</taxon>
        <taxon>Flavobacteriales</taxon>
        <taxon>Flavobacteriaceae</taxon>
        <taxon>Aurantibacter</taxon>
    </lineage>
</organism>
<dbReference type="InterPro" id="IPR013105">
    <property type="entry name" value="TPR_2"/>
</dbReference>
<proteinExistence type="predicted"/>
<dbReference type="SUPFAM" id="SSF48452">
    <property type="entry name" value="TPR-like"/>
    <property type="match status" value="1"/>
</dbReference>
<dbReference type="PANTHER" id="PTHR45586:SF1">
    <property type="entry name" value="LIPOPOLYSACCHARIDE ASSEMBLY PROTEIN B"/>
    <property type="match status" value="1"/>
</dbReference>
<dbReference type="Proteomes" id="UP000238426">
    <property type="component" value="Unassembled WGS sequence"/>
</dbReference>
<evidence type="ECO:0000256" key="3">
    <source>
        <dbReference type="PROSITE-ProRule" id="PRU00339"/>
    </source>
</evidence>
<dbReference type="InterPro" id="IPR011990">
    <property type="entry name" value="TPR-like_helical_dom_sf"/>
</dbReference>
<keyword evidence="5" id="KW-1185">Reference proteome</keyword>
<dbReference type="EMBL" id="PXOQ01000007">
    <property type="protein sequence ID" value="PSG90220.1"/>
    <property type="molecule type" value="Genomic_DNA"/>
</dbReference>
<dbReference type="InterPro" id="IPR019734">
    <property type="entry name" value="TPR_rpt"/>
</dbReference>
<keyword evidence="1" id="KW-0677">Repeat</keyword>
<dbReference type="OrthoDB" id="9811837at2"/>
<evidence type="ECO:0000313" key="5">
    <source>
        <dbReference type="Proteomes" id="UP000238426"/>
    </source>
</evidence>
<name>A0A2T1NCP6_9FLAO</name>
<dbReference type="Pfam" id="PF13181">
    <property type="entry name" value="TPR_8"/>
    <property type="match status" value="2"/>
</dbReference>
<dbReference type="PROSITE" id="PS50293">
    <property type="entry name" value="TPR_REGION"/>
    <property type="match status" value="1"/>
</dbReference>
<evidence type="ECO:0000256" key="2">
    <source>
        <dbReference type="ARBA" id="ARBA00022803"/>
    </source>
</evidence>
<feature type="repeat" description="TPR" evidence="3">
    <location>
        <begin position="143"/>
        <end position="176"/>
    </location>
</feature>
<dbReference type="Gene3D" id="1.25.40.10">
    <property type="entry name" value="Tetratricopeptide repeat domain"/>
    <property type="match status" value="1"/>
</dbReference>
<dbReference type="SMART" id="SM00028">
    <property type="entry name" value="TPR"/>
    <property type="match status" value="4"/>
</dbReference>
<comment type="caution">
    <text evidence="4">The sequence shown here is derived from an EMBL/GenBank/DDBJ whole genome shotgun (WGS) entry which is preliminary data.</text>
</comment>
<feature type="repeat" description="TPR" evidence="3">
    <location>
        <begin position="211"/>
        <end position="244"/>
    </location>
</feature>
<sequence length="319" mass="37024">MKYFIIALLYSTFSLAQDNSEKVVEVSLNACDCIAKIDTALSFEDKSAEIKSCIESANTSYQLSHKLETISEVLNDTISNTKELDKSVDNLNSTTKNYTLTLNTQEDYQEIEDYLMETCGDMRDIYFSNDETRRKSISKNDEARAQYSLGIRAGENEDFQTALMHYKKAVQIDPKFAFAWDNLGITYRRLNRNKEAIEAYKKSLEIDPKGSMPLMNIGIAYQYLEDYDNAIKYYKKLKKYYKDNPESYYGLSRMYIFKEDYNAAADNIMKAYKLYVKMESPYKADAEQILSLIYKTMEEKGMKNEFLEIAKDNNLNIVN</sequence>
<reference evidence="4 5" key="1">
    <citation type="submission" date="2018-03" db="EMBL/GenBank/DDBJ databases">
        <title>Mesoflavibacter sp. HG37 and Mesoflavibacter sp. HG96 sp.nov., two marine bacteria isolated from seawater of Western Pacific Ocean.</title>
        <authorList>
            <person name="Cheng H."/>
            <person name="Wu Y.-H."/>
            <person name="Guo L.-L."/>
            <person name="Xu X.-W."/>
        </authorList>
    </citation>
    <scope>NUCLEOTIDE SEQUENCE [LARGE SCALE GENOMIC DNA]</scope>
    <source>
        <strain evidence="4 5">KCTC 32269</strain>
    </source>
</reference>
<dbReference type="RefSeq" id="WP_106462361.1">
    <property type="nucleotide sequence ID" value="NZ_PXOQ01000007.1"/>
</dbReference>
<evidence type="ECO:0000256" key="1">
    <source>
        <dbReference type="ARBA" id="ARBA00022737"/>
    </source>
</evidence>
<accession>A0A2T1NCP6</accession>
<gene>
    <name evidence="4" type="ORF">C7H52_02780</name>
</gene>
<feature type="repeat" description="TPR" evidence="3">
    <location>
        <begin position="177"/>
        <end position="210"/>
    </location>
</feature>